<gene>
    <name evidence="2" type="ORF">Q605_AUC00657G0002</name>
</gene>
<protein>
    <submittedName>
        <fullName evidence="2">Xaa-Pro aminopeptidase</fullName>
    </submittedName>
</protein>
<keyword evidence="2" id="KW-0378">Hydrolase</keyword>
<organism evidence="2 3">
    <name type="scientific">Actinomyces urogenitalis DORA_12</name>
    <dbReference type="NCBI Taxonomy" id="1403939"/>
    <lineage>
        <taxon>Bacteria</taxon>
        <taxon>Bacillati</taxon>
        <taxon>Actinomycetota</taxon>
        <taxon>Actinomycetes</taxon>
        <taxon>Actinomycetales</taxon>
        <taxon>Actinomycetaceae</taxon>
        <taxon>Actinomyces</taxon>
    </lineage>
</organism>
<feature type="compositionally biased region" description="Polar residues" evidence="1">
    <location>
        <begin position="17"/>
        <end position="33"/>
    </location>
</feature>
<feature type="region of interest" description="Disordered" evidence="1">
    <location>
        <begin position="1"/>
        <end position="64"/>
    </location>
</feature>
<dbReference type="AlphaFoldDB" id="W1VFP9"/>
<proteinExistence type="predicted"/>
<evidence type="ECO:0000313" key="3">
    <source>
        <dbReference type="Proteomes" id="UP000018852"/>
    </source>
</evidence>
<feature type="compositionally biased region" description="Low complexity" evidence="1">
    <location>
        <begin position="46"/>
        <end position="64"/>
    </location>
</feature>
<sequence length="64" mass="6922">MNDTQHTSTSSEEEPQSLAQRGSNRSRQPTNQAFRDFIGSGWGPRPADLPAQGAAAPWAAKRQA</sequence>
<keyword evidence="2" id="KW-0031">Aminopeptidase</keyword>
<dbReference type="EMBL" id="AZLV01000657">
    <property type="protein sequence ID" value="ETJ04536.1"/>
    <property type="molecule type" value="Genomic_DNA"/>
</dbReference>
<feature type="non-terminal residue" evidence="2">
    <location>
        <position position="64"/>
    </location>
</feature>
<name>W1VFP9_9ACTO</name>
<dbReference type="GO" id="GO:0004177">
    <property type="term" value="F:aminopeptidase activity"/>
    <property type="evidence" value="ECO:0007669"/>
    <property type="project" value="UniProtKB-KW"/>
</dbReference>
<keyword evidence="2" id="KW-0645">Protease</keyword>
<reference evidence="2 3" key="1">
    <citation type="submission" date="2013-12" db="EMBL/GenBank/DDBJ databases">
        <title>A Varibaculum cambriense genome reconstructed from a premature infant gut community with otherwise low bacterial novelty that shifts toward anaerobic metabolism during the third week of life.</title>
        <authorList>
            <person name="Brown C.T."/>
            <person name="Sharon I."/>
            <person name="Thomas B.C."/>
            <person name="Castelle C.J."/>
            <person name="Morowitz M.J."/>
            <person name="Banfield J.F."/>
        </authorList>
    </citation>
    <scope>NUCLEOTIDE SEQUENCE [LARGE SCALE GENOMIC DNA]</scope>
    <source>
        <strain evidence="3">DORA_12</strain>
    </source>
</reference>
<feature type="compositionally biased region" description="Polar residues" evidence="1">
    <location>
        <begin position="1"/>
        <end position="10"/>
    </location>
</feature>
<comment type="caution">
    <text evidence="2">The sequence shown here is derived from an EMBL/GenBank/DDBJ whole genome shotgun (WGS) entry which is preliminary data.</text>
</comment>
<dbReference type="Proteomes" id="UP000018852">
    <property type="component" value="Unassembled WGS sequence"/>
</dbReference>
<accession>W1VFP9</accession>
<evidence type="ECO:0000256" key="1">
    <source>
        <dbReference type="SAM" id="MobiDB-lite"/>
    </source>
</evidence>
<evidence type="ECO:0000313" key="2">
    <source>
        <dbReference type="EMBL" id="ETJ04536.1"/>
    </source>
</evidence>